<sequence>MKAALLALLSTGSALRVPRRAVAGAVAGALTTPYVPLAARAADAPDALFPASIYEGTWVTERKINVQEGDAAAAAAAMKALGNTGPYEMLKKEAYGRGSSPSPLEPAWVKRNLFPQWASDKGGVVGTDRVFELESRGASSVSVSGDVLSFGQGRPRRSAQAQRRLCDPTALDAASFATSRPRRAMATDRAAFDARSRADADASLDFKFYRRGDGPVQPESPPPPEPETRQGDDLDDAEDERRLASLSVSGAAAAPGDPSTTSRRASATGCGSGGAISTVVSVNGALAAPKTATEFRAAAAQDAAQKQAQRAAFELVKKEFEANQLLLTQREEAHRARAEELDAETAKAEKIKRFKRCKRKAKDSAAVPPPRLSCNQRRSVCATKLLDARVALGHFAPRKNPTTKHAFLEELKCQLAIDSSGGIADWSFFSVKSNVSGSCDPCHNAKKKLRLETSASDDAATDAYKRAETIGRKCAGPFCKGHKFTEKTYKAATQQHLEPDEKPRREFTSRDGTVHNQPVSWSMERGLIKKIENIKDGTTIWLCALCNQVDGNNRQIAKSNEDARKGLIYRGMDEKKAATPEEREKIIDAKRHYKNKQQNYALVNEIKARIGQCKDCGLKVTAKNRMGMHFAHHKATEHLKWRSSCGKDDDGVSGACRKLCPESAKPVILKEARHEDAVVPQAAYAAARREARKQRTLARPTSESRAATTLAPPLPAPCPGVVRYHPSSCRKRRRAPPPARALGLGRDAAAPRAIRRRRAASVRRVGGAAAAVPRRPRGRAPPPPAPRARSRRRREYAAGGGIDAHRDGPLYEGLAVVVSLGSSARLDFSRRGRRASASVVRAPLSLLAFSGDAYEGLEHAIAAVPADAVDGLVRNRDAAACAVGDAVAVAAPERHLPPGSDGRADPGRRRRDAPRGRGPGRARAAPGLGRQRR</sequence>
<dbReference type="Gene3D" id="2.60.120.590">
    <property type="entry name" value="Alpha-ketoglutarate-dependent dioxygenase AlkB-like"/>
    <property type="match status" value="1"/>
</dbReference>
<evidence type="ECO:0000256" key="6">
    <source>
        <dbReference type="SAM" id="MobiDB-lite"/>
    </source>
</evidence>
<dbReference type="PANTHER" id="PTHR46030">
    <property type="entry name" value="ALPHA-KETOGLUTARATE-DEPENDENT DIOXYGENASE ALKB HOMOLOG 6"/>
    <property type="match status" value="1"/>
</dbReference>
<dbReference type="EMBL" id="JBBJCI010000291">
    <property type="protein sequence ID" value="KAK7235634.1"/>
    <property type="molecule type" value="Genomic_DNA"/>
</dbReference>
<evidence type="ECO:0000256" key="2">
    <source>
        <dbReference type="ARBA" id="ARBA00022723"/>
    </source>
</evidence>
<dbReference type="Proteomes" id="UP001363151">
    <property type="component" value="Unassembled WGS sequence"/>
</dbReference>
<proteinExistence type="inferred from homology"/>
<evidence type="ECO:0008006" key="9">
    <source>
        <dbReference type="Google" id="ProtNLM"/>
    </source>
</evidence>
<comment type="similarity">
    <text evidence="1">Belongs to the alkB family.</text>
</comment>
<feature type="region of interest" description="Disordered" evidence="6">
    <location>
        <begin position="492"/>
        <end position="516"/>
    </location>
</feature>
<evidence type="ECO:0000256" key="4">
    <source>
        <dbReference type="ARBA" id="ARBA00023002"/>
    </source>
</evidence>
<reference evidence="7 8" key="1">
    <citation type="submission" date="2024-03" db="EMBL/GenBank/DDBJ databases">
        <title>Aureococcus anophagefferens CCMP1851 and Kratosvirus quantuckense: Draft genome of a second virus-susceptible host strain in the model system.</title>
        <authorList>
            <person name="Chase E."/>
            <person name="Truchon A.R."/>
            <person name="Schepens W."/>
            <person name="Wilhelm S.W."/>
        </authorList>
    </citation>
    <scope>NUCLEOTIDE SEQUENCE [LARGE SCALE GENOMIC DNA]</scope>
    <source>
        <strain evidence="7 8">CCMP1851</strain>
    </source>
</reference>
<feature type="compositionally biased region" description="Low complexity" evidence="6">
    <location>
        <begin position="921"/>
        <end position="933"/>
    </location>
</feature>
<feature type="region of interest" description="Disordered" evidence="6">
    <location>
        <begin position="142"/>
        <end position="166"/>
    </location>
</feature>
<keyword evidence="8" id="KW-1185">Reference proteome</keyword>
<keyword evidence="4" id="KW-0560">Oxidoreductase</keyword>
<feature type="compositionally biased region" description="Basic and acidic residues" evidence="6">
    <location>
        <begin position="892"/>
        <end position="907"/>
    </location>
</feature>
<dbReference type="InterPro" id="IPR032862">
    <property type="entry name" value="ALKBH6"/>
</dbReference>
<evidence type="ECO:0000256" key="1">
    <source>
        <dbReference type="ARBA" id="ARBA00007879"/>
    </source>
</evidence>
<feature type="compositionally biased region" description="Low complexity" evidence="6">
    <location>
        <begin position="740"/>
        <end position="752"/>
    </location>
</feature>
<feature type="compositionally biased region" description="Low complexity" evidence="6">
    <location>
        <begin position="762"/>
        <end position="773"/>
    </location>
</feature>
<gene>
    <name evidence="7" type="ORF">SO694_00066063</name>
</gene>
<evidence type="ECO:0000256" key="5">
    <source>
        <dbReference type="ARBA" id="ARBA00023004"/>
    </source>
</evidence>
<accession>A0ABR1FQF3</accession>
<evidence type="ECO:0000313" key="8">
    <source>
        <dbReference type="Proteomes" id="UP001363151"/>
    </source>
</evidence>
<comment type="caution">
    <text evidence="7">The sequence shown here is derived from an EMBL/GenBank/DDBJ whole genome shotgun (WGS) entry which is preliminary data.</text>
</comment>
<feature type="compositionally biased region" description="Low complexity" evidence="6">
    <location>
        <begin position="244"/>
        <end position="254"/>
    </location>
</feature>
<dbReference type="SUPFAM" id="SSF51197">
    <property type="entry name" value="Clavaminate synthase-like"/>
    <property type="match status" value="1"/>
</dbReference>
<feature type="region of interest" description="Disordered" evidence="6">
    <location>
        <begin position="891"/>
        <end position="933"/>
    </location>
</feature>
<feature type="compositionally biased region" description="Basic and acidic residues" evidence="6">
    <location>
        <begin position="497"/>
        <end position="513"/>
    </location>
</feature>
<keyword evidence="2" id="KW-0479">Metal-binding</keyword>
<dbReference type="InterPro" id="IPR037151">
    <property type="entry name" value="AlkB-like_sf"/>
</dbReference>
<name>A0ABR1FQF3_AURAN</name>
<protein>
    <recommendedName>
        <fullName evidence="9">Alpha-ketoglutarate-dependent dioxygenase AlkB-like domain-containing protein</fullName>
    </recommendedName>
</protein>
<keyword evidence="5" id="KW-0408">Iron</keyword>
<feature type="region of interest" description="Disordered" evidence="6">
    <location>
        <begin position="693"/>
        <end position="801"/>
    </location>
</feature>
<dbReference type="PANTHER" id="PTHR46030:SF1">
    <property type="entry name" value="ALPHA-KETOGLUTARATE-DEPENDENT DIOXYGENASE ALKB HOMOLOG 6"/>
    <property type="match status" value="1"/>
</dbReference>
<evidence type="ECO:0000313" key="7">
    <source>
        <dbReference type="EMBL" id="KAK7235634.1"/>
    </source>
</evidence>
<keyword evidence="3" id="KW-0223">Dioxygenase</keyword>
<feature type="region of interest" description="Disordered" evidence="6">
    <location>
        <begin position="206"/>
        <end position="272"/>
    </location>
</feature>
<feature type="region of interest" description="Disordered" evidence="6">
    <location>
        <begin position="177"/>
        <end position="196"/>
    </location>
</feature>
<organism evidence="7 8">
    <name type="scientific">Aureococcus anophagefferens</name>
    <name type="common">Harmful bloom alga</name>
    <dbReference type="NCBI Taxonomy" id="44056"/>
    <lineage>
        <taxon>Eukaryota</taxon>
        <taxon>Sar</taxon>
        <taxon>Stramenopiles</taxon>
        <taxon>Ochrophyta</taxon>
        <taxon>Pelagophyceae</taxon>
        <taxon>Pelagomonadales</taxon>
        <taxon>Pelagomonadaceae</taxon>
        <taxon>Aureococcus</taxon>
    </lineage>
</organism>
<evidence type="ECO:0000256" key="3">
    <source>
        <dbReference type="ARBA" id="ARBA00022964"/>
    </source>
</evidence>